<organism evidence="3 4">
    <name type="scientific">Devosia nitrariae</name>
    <dbReference type="NCBI Taxonomy" id="2071872"/>
    <lineage>
        <taxon>Bacteria</taxon>
        <taxon>Pseudomonadati</taxon>
        <taxon>Pseudomonadota</taxon>
        <taxon>Alphaproteobacteria</taxon>
        <taxon>Hyphomicrobiales</taxon>
        <taxon>Devosiaceae</taxon>
        <taxon>Devosia</taxon>
    </lineage>
</organism>
<evidence type="ECO:0000313" key="4">
    <source>
        <dbReference type="Proteomes" id="UP001156691"/>
    </source>
</evidence>
<dbReference type="Proteomes" id="UP001156691">
    <property type="component" value="Unassembled WGS sequence"/>
</dbReference>
<evidence type="ECO:0000313" key="3">
    <source>
        <dbReference type="EMBL" id="GLQ52913.1"/>
    </source>
</evidence>
<gene>
    <name evidence="3" type="ORF">GCM10010862_01710</name>
</gene>
<keyword evidence="4" id="KW-1185">Reference proteome</keyword>
<proteinExistence type="predicted"/>
<name>A0ABQ5VZN1_9HYPH</name>
<feature type="chain" id="PRO_5045947732" description="Thiol:disulfide interchange protein DsbD N-terminal domain-containing protein" evidence="1">
    <location>
        <begin position="25"/>
        <end position="271"/>
    </location>
</feature>
<accession>A0ABQ5VZN1</accession>
<comment type="caution">
    <text evidence="3">The sequence shown here is derived from an EMBL/GenBank/DDBJ whole genome shotgun (WGS) entry which is preliminary data.</text>
</comment>
<evidence type="ECO:0000259" key="2">
    <source>
        <dbReference type="Pfam" id="PF11412"/>
    </source>
</evidence>
<dbReference type="Pfam" id="PF11412">
    <property type="entry name" value="DsbD_N"/>
    <property type="match status" value="1"/>
</dbReference>
<sequence length="271" mass="28792">MRAIMRPLLLSALIVLSSVAASWAGETAWQEVAPEVSIRLVSTGEVAADGRTLIGLEIDMPETTKTYWRIPGETGIPTELDVSGSEGVRAHRVLWPYPTVETRDGYVDYVYYGPLVLPVELTVEGSTAQLELKALLGICSDICVPVTAAFSLSLAGERDTGNALRLRQAFALTPAAWTDADSPLGEVRYDGEAKALSVELKGKELNPTSLIGAFADGTPLLGPAEPDPSGTRAVLPVLDKVDARTLAGRPLELVFRTDLGAFSIDSTVAAD</sequence>
<protein>
    <recommendedName>
        <fullName evidence="2">Thiol:disulfide interchange protein DsbD N-terminal domain-containing protein</fullName>
    </recommendedName>
</protein>
<evidence type="ECO:0000256" key="1">
    <source>
        <dbReference type="SAM" id="SignalP"/>
    </source>
</evidence>
<dbReference type="RefSeq" id="WP_284338383.1">
    <property type="nucleotide sequence ID" value="NZ_BSNS01000002.1"/>
</dbReference>
<feature type="domain" description="Thiol:disulfide interchange protein DsbD N-terminal" evidence="2">
    <location>
        <begin position="47"/>
        <end position="151"/>
    </location>
</feature>
<dbReference type="InterPro" id="IPR028250">
    <property type="entry name" value="DsbDN"/>
</dbReference>
<reference evidence="4" key="1">
    <citation type="journal article" date="2019" name="Int. J. Syst. Evol. Microbiol.">
        <title>The Global Catalogue of Microorganisms (GCM) 10K type strain sequencing project: providing services to taxonomists for standard genome sequencing and annotation.</title>
        <authorList>
            <consortium name="The Broad Institute Genomics Platform"/>
            <consortium name="The Broad Institute Genome Sequencing Center for Infectious Disease"/>
            <person name="Wu L."/>
            <person name="Ma J."/>
        </authorList>
    </citation>
    <scope>NUCLEOTIDE SEQUENCE [LARGE SCALE GENOMIC DNA]</scope>
    <source>
        <strain evidence="4">NBRC 112416</strain>
    </source>
</reference>
<keyword evidence="1" id="KW-0732">Signal</keyword>
<feature type="signal peptide" evidence="1">
    <location>
        <begin position="1"/>
        <end position="24"/>
    </location>
</feature>
<dbReference type="EMBL" id="BSNS01000002">
    <property type="protein sequence ID" value="GLQ52913.1"/>
    <property type="molecule type" value="Genomic_DNA"/>
</dbReference>